<name>A0ABS2PJH5_9STRE</name>
<keyword evidence="1" id="KW-1133">Transmembrane helix</keyword>
<dbReference type="InterPro" id="IPR018730">
    <property type="entry name" value="DUF2273"/>
</dbReference>
<dbReference type="RefSeq" id="WP_338058821.1">
    <property type="nucleotide sequence ID" value="NZ_JAFBEI010000003.1"/>
</dbReference>
<organism evidence="2 3">
    <name type="scientific">Streptococcus saliviloxodontae</name>
    <dbReference type="NCBI Taxonomy" id="1349416"/>
    <lineage>
        <taxon>Bacteria</taxon>
        <taxon>Bacillati</taxon>
        <taxon>Bacillota</taxon>
        <taxon>Bacilli</taxon>
        <taxon>Lactobacillales</taxon>
        <taxon>Streptococcaceae</taxon>
        <taxon>Streptococcus</taxon>
    </lineage>
</organism>
<gene>
    <name evidence="2" type="ORF">JOC31_000224</name>
</gene>
<keyword evidence="1" id="KW-0472">Membrane</keyword>
<comment type="caution">
    <text evidence="2">The sequence shown here is derived from an EMBL/GenBank/DDBJ whole genome shotgun (WGS) entry which is preliminary data.</text>
</comment>
<feature type="transmembrane region" description="Helical" evidence="1">
    <location>
        <begin position="12"/>
        <end position="30"/>
    </location>
</feature>
<dbReference type="EMBL" id="JAFBEI010000003">
    <property type="protein sequence ID" value="MBM7635432.1"/>
    <property type="molecule type" value="Genomic_DNA"/>
</dbReference>
<evidence type="ECO:0000256" key="1">
    <source>
        <dbReference type="SAM" id="Phobius"/>
    </source>
</evidence>
<protein>
    <submittedName>
        <fullName evidence="2">Membrane protein</fullName>
    </submittedName>
</protein>
<accession>A0ABS2PJH5</accession>
<evidence type="ECO:0000313" key="2">
    <source>
        <dbReference type="EMBL" id="MBM7635432.1"/>
    </source>
</evidence>
<keyword evidence="1" id="KW-0812">Transmembrane</keyword>
<sequence>MDVMTLLKKYRYPIVGGLLGLIFAVLLVTYGLFKTILILVFIALGIYLAIFIERRDILDNLFKK</sequence>
<reference evidence="2 3" key="1">
    <citation type="submission" date="2021-01" db="EMBL/GenBank/DDBJ databases">
        <title>Genomic Encyclopedia of Type Strains, Phase IV (KMG-IV): sequencing the most valuable type-strain genomes for metagenomic binning, comparative biology and taxonomic classification.</title>
        <authorList>
            <person name="Goeker M."/>
        </authorList>
    </citation>
    <scope>NUCLEOTIDE SEQUENCE [LARGE SCALE GENOMIC DNA]</scope>
    <source>
        <strain evidence="2 3">DSM 27513</strain>
    </source>
</reference>
<dbReference type="Proteomes" id="UP000809081">
    <property type="component" value="Unassembled WGS sequence"/>
</dbReference>
<evidence type="ECO:0000313" key="3">
    <source>
        <dbReference type="Proteomes" id="UP000809081"/>
    </source>
</evidence>
<keyword evidence="3" id="KW-1185">Reference proteome</keyword>
<proteinExistence type="predicted"/>
<dbReference type="Pfam" id="PF10031">
    <property type="entry name" value="DUF2273"/>
    <property type="match status" value="1"/>
</dbReference>
<feature type="transmembrane region" description="Helical" evidence="1">
    <location>
        <begin position="36"/>
        <end position="54"/>
    </location>
</feature>